<reference evidence="3 4" key="1">
    <citation type="submission" date="2019-07" db="EMBL/GenBank/DDBJ databases">
        <title>Whole genome shotgun sequence of Meiothermus hypogaeus NBRC 106114.</title>
        <authorList>
            <person name="Hosoyama A."/>
            <person name="Uohara A."/>
            <person name="Ohji S."/>
            <person name="Ichikawa N."/>
        </authorList>
    </citation>
    <scope>NUCLEOTIDE SEQUENCE [LARGE SCALE GENOMIC DNA]</scope>
    <source>
        <strain evidence="3 4">NBRC 106114</strain>
    </source>
</reference>
<sequence length="229" mass="25932">MDVGLAGRIAQIAELLGWLYVLIGLVYFWIYRFLLRDEKLIFRLFKRPSLPEFFTLFGTWFLGGLALFLAKRLVEHSLPEVTVAKFMVQPFSLGVLFSASLEELRRAGFYQIFATTPLVGLWLNAICFGFAHLAYKSTEIASYPQIVFFLPLATFAFGLALTFVAVRYGLIWAILVHFIVNTARLVLVTDNLAVNYLLFFFSVSVLIAIGVAGFKKAKQEAQETQTMPY</sequence>
<dbReference type="InterPro" id="IPR003675">
    <property type="entry name" value="Rce1/LyrA-like_dom"/>
</dbReference>
<feature type="transmembrane region" description="Helical" evidence="1">
    <location>
        <begin position="12"/>
        <end position="30"/>
    </location>
</feature>
<dbReference type="Pfam" id="PF02517">
    <property type="entry name" value="Rce1-like"/>
    <property type="match status" value="1"/>
</dbReference>
<feature type="transmembrane region" description="Helical" evidence="1">
    <location>
        <begin position="147"/>
        <end position="180"/>
    </location>
</feature>
<evidence type="ECO:0000256" key="1">
    <source>
        <dbReference type="SAM" id="Phobius"/>
    </source>
</evidence>
<evidence type="ECO:0000259" key="2">
    <source>
        <dbReference type="Pfam" id="PF02517"/>
    </source>
</evidence>
<keyword evidence="1" id="KW-1133">Transmembrane helix</keyword>
<gene>
    <name evidence="3" type="ORF">MHY01S_15610</name>
</gene>
<keyword evidence="1" id="KW-0812">Transmembrane</keyword>
<dbReference type="GO" id="GO:0080120">
    <property type="term" value="P:CAAX-box protein maturation"/>
    <property type="evidence" value="ECO:0007669"/>
    <property type="project" value="UniProtKB-ARBA"/>
</dbReference>
<evidence type="ECO:0000313" key="4">
    <source>
        <dbReference type="Proteomes" id="UP000321197"/>
    </source>
</evidence>
<evidence type="ECO:0000313" key="3">
    <source>
        <dbReference type="EMBL" id="GEM83395.1"/>
    </source>
</evidence>
<dbReference type="EMBL" id="BJXL01000043">
    <property type="protein sequence ID" value="GEM83395.1"/>
    <property type="molecule type" value="Genomic_DNA"/>
</dbReference>
<name>A0A511R1B3_9DEIN</name>
<keyword evidence="1" id="KW-0472">Membrane</keyword>
<feature type="domain" description="CAAX prenyl protease 2/Lysostaphin resistance protein A-like" evidence="2">
    <location>
        <begin position="93"/>
        <end position="182"/>
    </location>
</feature>
<feature type="transmembrane region" description="Helical" evidence="1">
    <location>
        <begin position="107"/>
        <end position="135"/>
    </location>
</feature>
<dbReference type="GO" id="GO:0004175">
    <property type="term" value="F:endopeptidase activity"/>
    <property type="evidence" value="ECO:0007669"/>
    <property type="project" value="UniProtKB-ARBA"/>
</dbReference>
<dbReference type="AlphaFoldDB" id="A0A511R1B3"/>
<organism evidence="3 4">
    <name type="scientific">Meiothermus hypogaeus NBRC 106114</name>
    <dbReference type="NCBI Taxonomy" id="1227553"/>
    <lineage>
        <taxon>Bacteria</taxon>
        <taxon>Thermotogati</taxon>
        <taxon>Deinococcota</taxon>
        <taxon>Deinococci</taxon>
        <taxon>Thermales</taxon>
        <taxon>Thermaceae</taxon>
        <taxon>Meiothermus</taxon>
    </lineage>
</organism>
<accession>A0A511R1B3</accession>
<feature type="transmembrane region" description="Helical" evidence="1">
    <location>
        <begin position="192"/>
        <end position="214"/>
    </location>
</feature>
<proteinExistence type="predicted"/>
<dbReference type="Proteomes" id="UP000321197">
    <property type="component" value="Unassembled WGS sequence"/>
</dbReference>
<comment type="caution">
    <text evidence="3">The sequence shown here is derived from an EMBL/GenBank/DDBJ whole genome shotgun (WGS) entry which is preliminary data.</text>
</comment>
<feature type="transmembrane region" description="Helical" evidence="1">
    <location>
        <begin position="50"/>
        <end position="70"/>
    </location>
</feature>
<protein>
    <recommendedName>
        <fullName evidence="2">CAAX prenyl protease 2/Lysostaphin resistance protein A-like domain-containing protein</fullName>
    </recommendedName>
</protein>
<dbReference type="RefSeq" id="WP_119341456.1">
    <property type="nucleotide sequence ID" value="NZ_BJXL01000043.1"/>
</dbReference>